<feature type="domain" description="UspA" evidence="6">
    <location>
        <begin position="491"/>
        <end position="624"/>
    </location>
</feature>
<name>A0A5K7ZKY5_9BACT</name>
<feature type="transmembrane region" description="Helical" evidence="5">
    <location>
        <begin position="343"/>
        <end position="360"/>
    </location>
</feature>
<comment type="function">
    <text evidence="5">H(+)-stimulated, divalent metal cation uptake system.</text>
</comment>
<dbReference type="PRINTS" id="PR00447">
    <property type="entry name" value="NATRESASSCMP"/>
</dbReference>
<feature type="transmembrane region" description="Helical" evidence="5">
    <location>
        <begin position="27"/>
        <end position="45"/>
    </location>
</feature>
<dbReference type="GO" id="GO:0005886">
    <property type="term" value="C:plasma membrane"/>
    <property type="evidence" value="ECO:0007669"/>
    <property type="project" value="UniProtKB-SubCell"/>
</dbReference>
<gene>
    <name evidence="5 7" type="primary">mntH</name>
    <name evidence="7" type="ORF">DSCW_63210</name>
</gene>
<keyword evidence="8" id="KW-1185">Reference proteome</keyword>
<dbReference type="CDD" id="cd00293">
    <property type="entry name" value="USP-like"/>
    <property type="match status" value="1"/>
</dbReference>
<feature type="transmembrane region" description="Helical" evidence="5">
    <location>
        <begin position="438"/>
        <end position="460"/>
    </location>
</feature>
<accession>A0A5K7ZKY5</accession>
<dbReference type="NCBIfam" id="NF037982">
    <property type="entry name" value="Nramp_1"/>
    <property type="match status" value="1"/>
</dbReference>
<organism evidence="7 8">
    <name type="scientific">Desulfosarcina widdelii</name>
    <dbReference type="NCBI Taxonomy" id="947919"/>
    <lineage>
        <taxon>Bacteria</taxon>
        <taxon>Pseudomonadati</taxon>
        <taxon>Thermodesulfobacteriota</taxon>
        <taxon>Desulfobacteria</taxon>
        <taxon>Desulfobacterales</taxon>
        <taxon>Desulfosarcinaceae</taxon>
        <taxon>Desulfosarcina</taxon>
    </lineage>
</organism>
<dbReference type="HAMAP" id="MF_00221">
    <property type="entry name" value="NRAMP"/>
    <property type="match status" value="1"/>
</dbReference>
<feature type="transmembrane region" description="Helical" evidence="5">
    <location>
        <begin position="409"/>
        <end position="426"/>
    </location>
</feature>
<sequence length="645" mass="69577">MRGTSYSDRPAADRFDKKIDVKKRGGLHRLIAFVGPAYLVSVGYMDPGNWATDIEGGARFGYMLIWVLLMSNIMALVLQTLSARLGIVTGLDLAQGCRREYSKGTNLFLWGLAEIAIAATDLAEILGTIVGLNLLFGLPLLWGCAVTAMDTFLLLALQRLGMRKMEAFIVMLVATIGSCFFIEVYLAKPDWGGIAAGFIPQMDSSAIYVAIGMIGATVMPHNLYLHSSLVQSRAVSDTVTAKKEACRFNLVDSTVALNAAFLVNAAILIMAAADFHSRGIMVTEIQQAHGLLSGVLGSRLAPIAFAVALLAAGQSSTITGTLSGQIVMEGFFNMRMQPWLRRLVTRGLALVPATIVVALAGDHGLYRLLILSQVVLSLQLPFAIIPLIHFTSDPGKMGGFANRPWLQTAAWAIAAIIVALNLKLVFDSIADWAGKLPLWQNIFLMIPLIGVLAVLVIITAKPFFRPGRRWESAITTDAGRVAGTIAPLRVRHIGVALQHAPGDGQILSSAVAEARGHRAGITLLHVVDTPGTLMLGKESWSLHSAEDELYLAHLTREIEDADLPVEFLLLHGQPAEAIVDAVHAAGIDMLVMGSHGHRGMDDLVFGQTVSAVRHAVEIPVLVVRSYGRERAQRSNHADELKFKSE</sequence>
<feature type="transmembrane region" description="Helical" evidence="5">
    <location>
        <begin position="255"/>
        <end position="273"/>
    </location>
</feature>
<feature type="transmembrane region" description="Helical" evidence="5">
    <location>
        <begin position="366"/>
        <end position="388"/>
    </location>
</feature>
<dbReference type="GO" id="GO:0015293">
    <property type="term" value="F:symporter activity"/>
    <property type="evidence" value="ECO:0007669"/>
    <property type="project" value="UniProtKB-UniRule"/>
</dbReference>
<feature type="transmembrane region" description="Helical" evidence="5">
    <location>
        <begin position="65"/>
        <end position="87"/>
    </location>
</feature>
<feature type="transmembrane region" description="Helical" evidence="5">
    <location>
        <begin position="206"/>
        <end position="225"/>
    </location>
</feature>
<dbReference type="Pfam" id="PF01566">
    <property type="entry name" value="Nramp"/>
    <property type="match status" value="1"/>
</dbReference>
<dbReference type="SUPFAM" id="SSF52402">
    <property type="entry name" value="Adenine nucleotide alpha hydrolases-like"/>
    <property type="match status" value="1"/>
</dbReference>
<dbReference type="NCBIfam" id="TIGR01197">
    <property type="entry name" value="nramp"/>
    <property type="match status" value="1"/>
</dbReference>
<keyword evidence="5" id="KW-0406">Ion transport</keyword>
<feature type="transmembrane region" description="Helical" evidence="5">
    <location>
        <begin position="167"/>
        <end position="186"/>
    </location>
</feature>
<comment type="subcellular location">
    <subcellularLocation>
        <location evidence="5">Cell membrane</location>
        <topology evidence="5">Multi-pass membrane protein</topology>
    </subcellularLocation>
    <subcellularLocation>
        <location evidence="1">Membrane</location>
        <topology evidence="1">Multi-pass membrane protein</topology>
    </subcellularLocation>
</comment>
<reference evidence="7 8" key="1">
    <citation type="submission" date="2019-11" db="EMBL/GenBank/DDBJ databases">
        <title>Comparative genomics of hydrocarbon-degrading Desulfosarcina strains.</title>
        <authorList>
            <person name="Watanabe M."/>
            <person name="Kojima H."/>
            <person name="Fukui M."/>
        </authorList>
    </citation>
    <scope>NUCLEOTIDE SEQUENCE [LARGE SCALE GENOMIC DNA]</scope>
    <source>
        <strain evidence="7 8">PP31</strain>
    </source>
</reference>
<comment type="caution">
    <text evidence="5">Lacks conserved residue(s) required for the propagation of feature annotation.</text>
</comment>
<dbReference type="RefSeq" id="WP_155307488.1">
    <property type="nucleotide sequence ID" value="NZ_AP021875.1"/>
</dbReference>
<dbReference type="GO" id="GO:0046872">
    <property type="term" value="F:metal ion binding"/>
    <property type="evidence" value="ECO:0007669"/>
    <property type="project" value="UniProtKB-UniRule"/>
</dbReference>
<keyword evidence="5" id="KW-0813">Transport</keyword>
<keyword evidence="5" id="KW-0769">Symport</keyword>
<dbReference type="InterPro" id="IPR014729">
    <property type="entry name" value="Rossmann-like_a/b/a_fold"/>
</dbReference>
<dbReference type="AlphaFoldDB" id="A0A5K7ZKY5"/>
<dbReference type="PANTHER" id="PTHR11706:SF75">
    <property type="entry name" value="ETHYLENE-INSENSITIVE PROTEIN 2"/>
    <property type="match status" value="1"/>
</dbReference>
<evidence type="ECO:0000256" key="5">
    <source>
        <dbReference type="HAMAP-Rule" id="MF_00221"/>
    </source>
</evidence>
<dbReference type="GO" id="GO:0015086">
    <property type="term" value="F:cadmium ion transmembrane transporter activity"/>
    <property type="evidence" value="ECO:0007669"/>
    <property type="project" value="TreeGrafter"/>
</dbReference>
<dbReference type="GO" id="GO:0034755">
    <property type="term" value="P:iron ion transmembrane transport"/>
    <property type="evidence" value="ECO:0007669"/>
    <property type="project" value="TreeGrafter"/>
</dbReference>
<evidence type="ECO:0000256" key="1">
    <source>
        <dbReference type="ARBA" id="ARBA00004141"/>
    </source>
</evidence>
<evidence type="ECO:0000313" key="8">
    <source>
        <dbReference type="Proteomes" id="UP000427769"/>
    </source>
</evidence>
<feature type="transmembrane region" description="Helical" evidence="5">
    <location>
        <begin position="300"/>
        <end position="322"/>
    </location>
</feature>
<evidence type="ECO:0000259" key="6">
    <source>
        <dbReference type="Pfam" id="PF00582"/>
    </source>
</evidence>
<dbReference type="EMBL" id="AP021875">
    <property type="protein sequence ID" value="BBO78904.1"/>
    <property type="molecule type" value="Genomic_DNA"/>
</dbReference>
<dbReference type="InterPro" id="IPR006016">
    <property type="entry name" value="UspA"/>
</dbReference>
<dbReference type="OrthoDB" id="9787548at2"/>
<proteinExistence type="inferred from homology"/>
<feature type="transmembrane region" description="Helical" evidence="5">
    <location>
        <begin position="107"/>
        <end position="130"/>
    </location>
</feature>
<keyword evidence="2 5" id="KW-0812">Transmembrane</keyword>
<dbReference type="InterPro" id="IPR001046">
    <property type="entry name" value="NRAMP_fam"/>
</dbReference>
<comment type="similarity">
    <text evidence="5">Belongs to the NRAMP family.</text>
</comment>
<protein>
    <recommendedName>
        <fullName evidence="5">Divalent metal cation transporter MntH</fullName>
    </recommendedName>
</protein>
<dbReference type="Proteomes" id="UP000427769">
    <property type="component" value="Chromosome"/>
</dbReference>
<dbReference type="GO" id="GO:0005384">
    <property type="term" value="F:manganese ion transmembrane transporter activity"/>
    <property type="evidence" value="ECO:0007669"/>
    <property type="project" value="TreeGrafter"/>
</dbReference>
<dbReference type="PANTHER" id="PTHR11706">
    <property type="entry name" value="SOLUTE CARRIER PROTEIN FAMILY 11 MEMBER"/>
    <property type="match status" value="1"/>
</dbReference>
<dbReference type="Gene3D" id="3.40.50.620">
    <property type="entry name" value="HUPs"/>
    <property type="match status" value="1"/>
</dbReference>
<evidence type="ECO:0000256" key="3">
    <source>
        <dbReference type="ARBA" id="ARBA00022989"/>
    </source>
</evidence>
<feature type="transmembrane region" description="Helical" evidence="5">
    <location>
        <begin position="136"/>
        <end position="155"/>
    </location>
</feature>
<dbReference type="Pfam" id="PF00582">
    <property type="entry name" value="Usp"/>
    <property type="match status" value="1"/>
</dbReference>
<keyword evidence="5" id="KW-1003">Cell membrane</keyword>
<dbReference type="NCBIfam" id="NF001923">
    <property type="entry name" value="PRK00701.1"/>
    <property type="match status" value="1"/>
</dbReference>
<evidence type="ECO:0000313" key="7">
    <source>
        <dbReference type="EMBL" id="BBO78904.1"/>
    </source>
</evidence>
<keyword evidence="3 5" id="KW-1133">Transmembrane helix</keyword>
<evidence type="ECO:0000256" key="4">
    <source>
        <dbReference type="ARBA" id="ARBA00023136"/>
    </source>
</evidence>
<dbReference type="KEGG" id="dwd:DSCW_63210"/>
<keyword evidence="4 5" id="KW-0472">Membrane</keyword>
<evidence type="ECO:0000256" key="2">
    <source>
        <dbReference type="ARBA" id="ARBA00022692"/>
    </source>
</evidence>